<dbReference type="Pfam" id="PF00072">
    <property type="entry name" value="Response_reg"/>
    <property type="match status" value="1"/>
</dbReference>
<keyword evidence="11" id="KW-1185">Reference proteome</keyword>
<keyword evidence="1 6" id="KW-0597">Phosphoprotein</keyword>
<proteinExistence type="predicted"/>
<dbReference type="GO" id="GO:0000156">
    <property type="term" value="F:phosphorelay response regulator activity"/>
    <property type="evidence" value="ECO:0007669"/>
    <property type="project" value="TreeGrafter"/>
</dbReference>
<reference evidence="10 11" key="1">
    <citation type="submission" date="2020-02" db="EMBL/GenBank/DDBJ databases">
        <title>Genome sequence of strain CCNWXJ40-4.</title>
        <authorList>
            <person name="Gao J."/>
            <person name="Sun J."/>
        </authorList>
    </citation>
    <scope>NUCLEOTIDE SEQUENCE [LARGE SCALE GENOMIC DNA]</scope>
    <source>
        <strain evidence="10 11">CCNWXJ 40-4</strain>
    </source>
</reference>
<dbReference type="GO" id="GO:0005829">
    <property type="term" value="C:cytosol"/>
    <property type="evidence" value="ECO:0007669"/>
    <property type="project" value="TreeGrafter"/>
</dbReference>
<evidence type="ECO:0000256" key="1">
    <source>
        <dbReference type="ARBA" id="ARBA00022553"/>
    </source>
</evidence>
<keyword evidence="2" id="KW-0902">Two-component regulatory system</keyword>
<dbReference type="GO" id="GO:0000976">
    <property type="term" value="F:transcription cis-regulatory region binding"/>
    <property type="evidence" value="ECO:0007669"/>
    <property type="project" value="TreeGrafter"/>
</dbReference>
<evidence type="ECO:0000259" key="8">
    <source>
        <dbReference type="PROSITE" id="PS50110"/>
    </source>
</evidence>
<name>A0A6G4W940_9HYPH</name>
<evidence type="ECO:0000256" key="6">
    <source>
        <dbReference type="PROSITE-ProRule" id="PRU00169"/>
    </source>
</evidence>
<evidence type="ECO:0000256" key="7">
    <source>
        <dbReference type="PROSITE-ProRule" id="PRU01091"/>
    </source>
</evidence>
<dbReference type="PANTHER" id="PTHR48111">
    <property type="entry name" value="REGULATOR OF RPOS"/>
    <property type="match status" value="1"/>
</dbReference>
<dbReference type="Pfam" id="PF00486">
    <property type="entry name" value="Trans_reg_C"/>
    <property type="match status" value="1"/>
</dbReference>
<keyword evidence="5" id="KW-0804">Transcription</keyword>
<dbReference type="GO" id="GO:0032993">
    <property type="term" value="C:protein-DNA complex"/>
    <property type="evidence" value="ECO:0007669"/>
    <property type="project" value="TreeGrafter"/>
</dbReference>
<dbReference type="PROSITE" id="PS51755">
    <property type="entry name" value="OMPR_PHOB"/>
    <property type="match status" value="1"/>
</dbReference>
<dbReference type="InterPro" id="IPR011006">
    <property type="entry name" value="CheY-like_superfamily"/>
</dbReference>
<keyword evidence="3" id="KW-0805">Transcription regulation</keyword>
<feature type="domain" description="Response regulatory" evidence="8">
    <location>
        <begin position="56"/>
        <end position="172"/>
    </location>
</feature>
<dbReference type="EMBL" id="JAAKZF010000006">
    <property type="protein sequence ID" value="NGO51119.1"/>
    <property type="molecule type" value="Genomic_DNA"/>
</dbReference>
<dbReference type="GO" id="GO:0006355">
    <property type="term" value="P:regulation of DNA-templated transcription"/>
    <property type="evidence" value="ECO:0007669"/>
    <property type="project" value="InterPro"/>
</dbReference>
<dbReference type="Gene3D" id="1.10.10.10">
    <property type="entry name" value="Winged helix-like DNA-binding domain superfamily/Winged helix DNA-binding domain"/>
    <property type="match status" value="1"/>
</dbReference>
<evidence type="ECO:0000256" key="5">
    <source>
        <dbReference type="ARBA" id="ARBA00023163"/>
    </source>
</evidence>
<protein>
    <submittedName>
        <fullName evidence="10">Response regulator transcription factor</fullName>
    </submittedName>
</protein>
<dbReference type="InterPro" id="IPR001867">
    <property type="entry name" value="OmpR/PhoB-type_DNA-bd"/>
</dbReference>
<comment type="caution">
    <text evidence="10">The sequence shown here is derived from an EMBL/GenBank/DDBJ whole genome shotgun (WGS) entry which is preliminary data.</text>
</comment>
<feature type="DNA-binding region" description="OmpR/PhoB-type" evidence="7">
    <location>
        <begin position="184"/>
        <end position="284"/>
    </location>
</feature>
<dbReference type="InterPro" id="IPR001789">
    <property type="entry name" value="Sig_transdc_resp-reg_receiver"/>
</dbReference>
<feature type="domain" description="OmpR/PhoB-type" evidence="9">
    <location>
        <begin position="184"/>
        <end position="284"/>
    </location>
</feature>
<dbReference type="Proteomes" id="UP001642900">
    <property type="component" value="Unassembled WGS sequence"/>
</dbReference>
<organism evidence="10 11">
    <name type="scientific">Allomesorhizobium camelthorni</name>
    <dbReference type="NCBI Taxonomy" id="475069"/>
    <lineage>
        <taxon>Bacteria</taxon>
        <taxon>Pseudomonadati</taxon>
        <taxon>Pseudomonadota</taxon>
        <taxon>Alphaproteobacteria</taxon>
        <taxon>Hyphomicrobiales</taxon>
        <taxon>Phyllobacteriaceae</taxon>
        <taxon>Allomesorhizobium</taxon>
    </lineage>
</organism>
<dbReference type="PROSITE" id="PS50110">
    <property type="entry name" value="RESPONSE_REGULATORY"/>
    <property type="match status" value="1"/>
</dbReference>
<dbReference type="PANTHER" id="PTHR48111:SF1">
    <property type="entry name" value="TWO-COMPONENT RESPONSE REGULATOR ORR33"/>
    <property type="match status" value="1"/>
</dbReference>
<evidence type="ECO:0000313" key="11">
    <source>
        <dbReference type="Proteomes" id="UP001642900"/>
    </source>
</evidence>
<dbReference type="InterPro" id="IPR039420">
    <property type="entry name" value="WalR-like"/>
</dbReference>
<feature type="modified residue" description="4-aspartylphosphate" evidence="6">
    <location>
        <position position="108"/>
    </location>
</feature>
<evidence type="ECO:0000313" key="10">
    <source>
        <dbReference type="EMBL" id="NGO51119.1"/>
    </source>
</evidence>
<evidence type="ECO:0000256" key="2">
    <source>
        <dbReference type="ARBA" id="ARBA00023012"/>
    </source>
</evidence>
<dbReference type="AlphaFoldDB" id="A0A6G4W940"/>
<dbReference type="SMART" id="SM00862">
    <property type="entry name" value="Trans_reg_C"/>
    <property type="match status" value="1"/>
</dbReference>
<accession>A0A6G4W940</accession>
<dbReference type="CDD" id="cd00383">
    <property type="entry name" value="trans_reg_C"/>
    <property type="match status" value="1"/>
</dbReference>
<dbReference type="Gene3D" id="3.40.50.2300">
    <property type="match status" value="1"/>
</dbReference>
<dbReference type="SUPFAM" id="SSF52172">
    <property type="entry name" value="CheY-like"/>
    <property type="match status" value="1"/>
</dbReference>
<evidence type="ECO:0000256" key="4">
    <source>
        <dbReference type="ARBA" id="ARBA00023125"/>
    </source>
</evidence>
<dbReference type="SMART" id="SM00448">
    <property type="entry name" value="REC"/>
    <property type="match status" value="1"/>
</dbReference>
<evidence type="ECO:0000259" key="9">
    <source>
        <dbReference type="PROSITE" id="PS51755"/>
    </source>
</evidence>
<keyword evidence="4 7" id="KW-0238">DNA-binding</keyword>
<sequence length="285" mass="32833">MNKNPVVVSLSNVNQQLETCWTELGETLSGYGKRSQEMRNAQKFKSKYCSKSLFMDILVIEDDPLAAETIRRTWPVPSDRLRFISTYKQSVHFIHSSEINYFDGIIVDINLPDGNGIEILRSIRRKTNVPLILISGGGTADSRADAIDLGADDYVMKPFHTRELQARITRLAAQRPKLRPETRREQVFLGPVCCDLQKRIMSYKGNEVTLTDAETRIVEVLYAYRNRNCSKSFIYKNAFFREYNSIDKTLDVYVSRLRKKLKLLSEESADCIQTVRGFGYRYSEL</sequence>
<evidence type="ECO:0000256" key="3">
    <source>
        <dbReference type="ARBA" id="ARBA00023015"/>
    </source>
</evidence>
<gene>
    <name evidence="10" type="ORF">G6N73_07975</name>
</gene>
<dbReference type="InterPro" id="IPR036388">
    <property type="entry name" value="WH-like_DNA-bd_sf"/>
</dbReference>